<protein>
    <submittedName>
        <fullName evidence="1">Uncharacterized protein</fullName>
    </submittedName>
</protein>
<dbReference type="eggNOG" id="ENOG5030RTA">
    <property type="taxonomic scope" value="Bacteria"/>
</dbReference>
<dbReference type="KEGG" id="pme:NATL1_06851"/>
<dbReference type="InterPro" id="IPR012663">
    <property type="entry name" value="CHP02450_Tryp"/>
</dbReference>
<sequence length="112" mass="12891">MIWPPVKAWTSKVYLNGHIHFVAINYGGELQRRWVLLMSVLDSTVVVKVPWSQLVDLSNWEAGWDEINYRESSELVNKKIDVKTTNLTHPSIDSGLTIPISGKTIRPWFEEI</sequence>
<dbReference type="NCBIfam" id="TIGR02450">
    <property type="entry name" value="TIGR02450 family Trp-rich protein"/>
    <property type="match status" value="1"/>
</dbReference>
<reference evidence="2" key="1">
    <citation type="journal article" date="2007" name="PLoS Genet.">
        <title>Patterns and implications of gene gain and loss in the evolution of Prochlorococcus.</title>
        <authorList>
            <person name="Kettler G.C."/>
            <person name="Martiny A.C."/>
            <person name="Huang K."/>
            <person name="Zucker J."/>
            <person name="Coleman M.L."/>
            <person name="Rodrigue S."/>
            <person name="Chen F."/>
            <person name="Lapidus A."/>
            <person name="Ferriera S."/>
            <person name="Johnson J."/>
            <person name="Steglich C."/>
            <person name="Church G.M."/>
            <person name="Richardson P."/>
            <person name="Chisholm S.W."/>
        </authorList>
    </citation>
    <scope>NUCLEOTIDE SEQUENCE [LARGE SCALE GENOMIC DNA]</scope>
    <source>
        <strain evidence="2">NATL1A</strain>
    </source>
</reference>
<organism evidence="1 2">
    <name type="scientific">Prochlorococcus marinus (strain NATL1A)</name>
    <dbReference type="NCBI Taxonomy" id="167555"/>
    <lineage>
        <taxon>Bacteria</taxon>
        <taxon>Bacillati</taxon>
        <taxon>Cyanobacteriota</taxon>
        <taxon>Cyanophyceae</taxon>
        <taxon>Synechococcales</taxon>
        <taxon>Prochlorococcaceae</taxon>
        <taxon>Prochlorococcus</taxon>
    </lineage>
</organism>
<dbReference type="HOGENOM" id="CLU_2168749_0_0_3"/>
<proteinExistence type="predicted"/>
<dbReference type="Proteomes" id="UP000002592">
    <property type="component" value="Chromosome"/>
</dbReference>
<dbReference type="RefSeq" id="WP_011823406.1">
    <property type="nucleotide sequence ID" value="NC_008819.1"/>
</dbReference>
<dbReference type="EMBL" id="CP000553">
    <property type="protein sequence ID" value="ABM75245.1"/>
    <property type="molecule type" value="Genomic_DNA"/>
</dbReference>
<name>A2C185_PROM1</name>
<dbReference type="Pfam" id="PF09493">
    <property type="entry name" value="DUF2389"/>
    <property type="match status" value="1"/>
</dbReference>
<accession>A2C185</accession>
<gene>
    <name evidence="1" type="ordered locus">NATL1_06851</name>
</gene>
<evidence type="ECO:0000313" key="1">
    <source>
        <dbReference type="EMBL" id="ABM75245.1"/>
    </source>
</evidence>
<dbReference type="AlphaFoldDB" id="A2C185"/>
<evidence type="ECO:0000313" key="2">
    <source>
        <dbReference type="Proteomes" id="UP000002592"/>
    </source>
</evidence>